<evidence type="ECO:0000256" key="3">
    <source>
        <dbReference type="ARBA" id="ARBA00012560"/>
    </source>
</evidence>
<dbReference type="NCBIfam" id="TIGR00217">
    <property type="entry name" value="malQ"/>
    <property type="match status" value="1"/>
</dbReference>
<evidence type="ECO:0000256" key="8">
    <source>
        <dbReference type="ARBA" id="ARBA00031423"/>
    </source>
</evidence>
<keyword evidence="6 10" id="KW-0808">Transferase</keyword>
<gene>
    <name evidence="11" type="primary">malQ</name>
    <name evidence="11" type="ORF">FRC53_06020</name>
</gene>
<evidence type="ECO:0000256" key="1">
    <source>
        <dbReference type="ARBA" id="ARBA00000439"/>
    </source>
</evidence>
<accession>A0A6L5GS71</accession>
<dbReference type="SUPFAM" id="SSF51445">
    <property type="entry name" value="(Trans)glycosidases"/>
    <property type="match status" value="1"/>
</dbReference>
<dbReference type="Proteomes" id="UP000473648">
    <property type="component" value="Unassembled WGS sequence"/>
</dbReference>
<protein>
    <recommendedName>
        <fullName evidence="4 10">4-alpha-glucanotransferase</fullName>
        <ecNumber evidence="3 10">2.4.1.25</ecNumber>
    </recommendedName>
    <alternativeName>
        <fullName evidence="8 10">Amylomaltase</fullName>
    </alternativeName>
    <alternativeName>
        <fullName evidence="9 10">Disproportionating enzyme</fullName>
    </alternativeName>
</protein>
<dbReference type="EC" id="2.4.1.25" evidence="3 10"/>
<evidence type="ECO:0000256" key="4">
    <source>
        <dbReference type="ARBA" id="ARBA00020295"/>
    </source>
</evidence>
<keyword evidence="5 10" id="KW-0328">Glycosyltransferase</keyword>
<dbReference type="PANTHER" id="PTHR32438">
    <property type="entry name" value="4-ALPHA-GLUCANOTRANSFERASE DPE1, CHLOROPLASTIC/AMYLOPLASTIC"/>
    <property type="match status" value="1"/>
</dbReference>
<dbReference type="InterPro" id="IPR003385">
    <property type="entry name" value="Glyco_hydro_77"/>
</dbReference>
<comment type="similarity">
    <text evidence="2 10">Belongs to the disproportionating enzyme family.</text>
</comment>
<dbReference type="NCBIfam" id="NF011080">
    <property type="entry name" value="PRK14508.1-3"/>
    <property type="match status" value="1"/>
</dbReference>
<keyword evidence="12" id="KW-1185">Reference proteome</keyword>
<evidence type="ECO:0000313" key="11">
    <source>
        <dbReference type="EMBL" id="MQM72968.1"/>
    </source>
</evidence>
<dbReference type="PANTHER" id="PTHR32438:SF5">
    <property type="entry name" value="4-ALPHA-GLUCANOTRANSFERASE DPE1, CHLOROPLASTIC_AMYLOPLASTIC"/>
    <property type="match status" value="1"/>
</dbReference>
<name>A0A6L5GS71_9FIRM</name>
<dbReference type="GO" id="GO:0004134">
    <property type="term" value="F:4-alpha-glucanotransferase activity"/>
    <property type="evidence" value="ECO:0007669"/>
    <property type="project" value="UniProtKB-EC"/>
</dbReference>
<dbReference type="Pfam" id="PF02446">
    <property type="entry name" value="Glyco_hydro_77"/>
    <property type="match status" value="1"/>
</dbReference>
<dbReference type="EMBL" id="VOGB01000004">
    <property type="protein sequence ID" value="MQM72968.1"/>
    <property type="molecule type" value="Genomic_DNA"/>
</dbReference>
<evidence type="ECO:0000256" key="7">
    <source>
        <dbReference type="ARBA" id="ARBA00023277"/>
    </source>
</evidence>
<dbReference type="GO" id="GO:0005975">
    <property type="term" value="P:carbohydrate metabolic process"/>
    <property type="evidence" value="ECO:0007669"/>
    <property type="project" value="InterPro"/>
</dbReference>
<organism evidence="11 12">
    <name type="scientific">Candidatus Pseudoramibacter fermentans</name>
    <dbReference type="NCBI Taxonomy" id="2594427"/>
    <lineage>
        <taxon>Bacteria</taxon>
        <taxon>Bacillati</taxon>
        <taxon>Bacillota</taxon>
        <taxon>Clostridia</taxon>
        <taxon>Eubacteriales</taxon>
        <taxon>Eubacteriaceae</taxon>
        <taxon>Pseudoramibacter</taxon>
    </lineage>
</organism>
<proteinExistence type="inferred from homology"/>
<evidence type="ECO:0000313" key="12">
    <source>
        <dbReference type="Proteomes" id="UP000473648"/>
    </source>
</evidence>
<reference evidence="11" key="1">
    <citation type="journal article" date="2020" name="Appl. Environ. Microbiol.">
        <title>Medium-Chain Fatty Acid Synthesis by 'Candidatus Weimeria bifida' gen. nov., sp. nov., and 'Candidatus Pseudoramibacter fermentans' sp. nov.</title>
        <authorList>
            <person name="Scarborough M.J."/>
            <person name="Myers K.S."/>
            <person name="Donohue T.J."/>
            <person name="Noguera D.R."/>
        </authorList>
    </citation>
    <scope>NUCLEOTIDE SEQUENCE</scope>
    <source>
        <strain evidence="11">EUB1.1</strain>
    </source>
</reference>
<evidence type="ECO:0000256" key="2">
    <source>
        <dbReference type="ARBA" id="ARBA00005684"/>
    </source>
</evidence>
<dbReference type="AlphaFoldDB" id="A0A6L5GS71"/>
<comment type="caution">
    <text evidence="11">The sequence shown here is derived from an EMBL/GenBank/DDBJ whole genome shotgun (WGS) entry which is preliminary data.</text>
</comment>
<evidence type="ECO:0000256" key="6">
    <source>
        <dbReference type="ARBA" id="ARBA00022679"/>
    </source>
</evidence>
<evidence type="ECO:0000256" key="10">
    <source>
        <dbReference type="RuleBase" id="RU361207"/>
    </source>
</evidence>
<evidence type="ECO:0000256" key="5">
    <source>
        <dbReference type="ARBA" id="ARBA00022676"/>
    </source>
</evidence>
<keyword evidence="7 10" id="KW-0119">Carbohydrate metabolism</keyword>
<comment type="catalytic activity">
    <reaction evidence="1 10">
        <text>Transfers a segment of a (1-&gt;4)-alpha-D-glucan to a new position in an acceptor, which may be glucose or a (1-&gt;4)-alpha-D-glucan.</text>
        <dbReference type="EC" id="2.4.1.25"/>
    </reaction>
</comment>
<dbReference type="Gene3D" id="3.20.20.80">
    <property type="entry name" value="Glycosidases"/>
    <property type="match status" value="1"/>
</dbReference>
<evidence type="ECO:0000256" key="9">
    <source>
        <dbReference type="ARBA" id="ARBA00031501"/>
    </source>
</evidence>
<sequence>MKKNTTSQTNNSKNTQRSPLFDRASGILMPVSALPGDFGIGTFGASAKKFIDFLVKIGCSYWQVLPFGPIDAFNSPYQAVSAFAGNPFFIDPERLKDAGLLTEEEVQTARYDETPWSVAYDFVRETRIDLFRKAFERVDDQLREKIVQFEKTQPWLEDYALYTAIAADTGEECWTNWDPDLRDRKAAAIQEATDQLADEIKFQIFLQYLFFTQWSEIKAYANENHINIIGDMPMYVALQSPDVWTHPECFELNADGTPKTVAGVPPDYFSEDGQLWGNPLYNWDELKKQDYKWWIDRLDMALTLFDTVRIDHFRAFSAYWSVPAEEKTAKNGKWLPGPGMDLFNRVFGTFNFSSPRIIAEDLGVQDDGVRKLLADSGFPGMRVLQFAFIDAGDGIHWPHNYIPNTVAYTGTHDNNTLLGYLWELNEGARKFAFEYSNYNCQGDEWQQGGPHSASCHALIRLLWMSSARLAIIPMQDLLGYGADSRINTPGQAEGNWKFRLPQEAIDSADTRWIYEMNRIYKRMNPHSQSAF</sequence>
<dbReference type="InterPro" id="IPR017853">
    <property type="entry name" value="GH"/>
</dbReference>